<evidence type="ECO:0000256" key="1">
    <source>
        <dbReference type="ARBA" id="ARBA00011046"/>
    </source>
</evidence>
<dbReference type="RefSeq" id="WP_118612588.1">
    <property type="nucleotide sequence ID" value="NZ_JAJEQN010000011.1"/>
</dbReference>
<dbReference type="Pfam" id="PF03965">
    <property type="entry name" value="Penicillinase_R"/>
    <property type="match status" value="1"/>
</dbReference>
<evidence type="ECO:0000256" key="2">
    <source>
        <dbReference type="ARBA" id="ARBA00023015"/>
    </source>
</evidence>
<dbReference type="InterPro" id="IPR036390">
    <property type="entry name" value="WH_DNA-bd_sf"/>
</dbReference>
<evidence type="ECO:0000256" key="4">
    <source>
        <dbReference type="ARBA" id="ARBA00023163"/>
    </source>
</evidence>
<dbReference type="AlphaFoldDB" id="A0AAE3JCX6"/>
<sequence>MLFSDITDCEMLVYRCIQEADNEIGLVGIMDELEKKYQKDWKRSTVCTFIAHLIEKGYVNGRREGRVFYYSSAINDKKFLEAQVKQFMNFWFDGSLEELVQYACLAKGISKKNAAEVVAAIKELEKK</sequence>
<keyword evidence="6" id="KW-1185">Reference proteome</keyword>
<evidence type="ECO:0000313" key="6">
    <source>
        <dbReference type="Proteomes" id="UP001198200"/>
    </source>
</evidence>
<comment type="caution">
    <text evidence="5">The sequence shown here is derived from an EMBL/GenBank/DDBJ whole genome shotgun (WGS) entry which is preliminary data.</text>
</comment>
<organism evidence="5 6">
    <name type="scientific">Anthropogastromicrobium aceti</name>
    <dbReference type="NCBI Taxonomy" id="2981768"/>
    <lineage>
        <taxon>Bacteria</taxon>
        <taxon>Bacillati</taxon>
        <taxon>Bacillota</taxon>
        <taxon>Clostridia</taxon>
        <taxon>Lachnospirales</taxon>
        <taxon>Lachnospiraceae</taxon>
        <taxon>Anthropogastromicrobium</taxon>
    </lineage>
</organism>
<dbReference type="Gene3D" id="1.10.10.10">
    <property type="entry name" value="Winged helix-like DNA-binding domain superfamily/Winged helix DNA-binding domain"/>
    <property type="match status" value="1"/>
</dbReference>
<name>A0AAE3JCX6_9FIRM</name>
<evidence type="ECO:0000256" key="3">
    <source>
        <dbReference type="ARBA" id="ARBA00023125"/>
    </source>
</evidence>
<dbReference type="Proteomes" id="UP001198200">
    <property type="component" value="Unassembled WGS sequence"/>
</dbReference>
<evidence type="ECO:0000313" key="5">
    <source>
        <dbReference type="EMBL" id="MCC2221202.1"/>
    </source>
</evidence>
<dbReference type="GO" id="GO:0003677">
    <property type="term" value="F:DNA binding"/>
    <property type="evidence" value="ECO:0007669"/>
    <property type="project" value="UniProtKB-KW"/>
</dbReference>
<proteinExistence type="inferred from homology"/>
<keyword evidence="3" id="KW-0238">DNA-binding</keyword>
<keyword evidence="2" id="KW-0805">Transcription regulation</keyword>
<reference evidence="5 6" key="1">
    <citation type="submission" date="2021-10" db="EMBL/GenBank/DDBJ databases">
        <title>Anaerobic single-cell dispensing facilitates the cultivation of human gut bacteria.</title>
        <authorList>
            <person name="Afrizal A."/>
        </authorList>
    </citation>
    <scope>NUCLEOTIDE SEQUENCE [LARGE SCALE GENOMIC DNA]</scope>
    <source>
        <strain evidence="5 6">CLA-AA-H224</strain>
    </source>
</reference>
<dbReference type="InterPro" id="IPR005650">
    <property type="entry name" value="BlaI_family"/>
</dbReference>
<dbReference type="GO" id="GO:0045892">
    <property type="term" value="P:negative regulation of DNA-templated transcription"/>
    <property type="evidence" value="ECO:0007669"/>
    <property type="project" value="InterPro"/>
</dbReference>
<accession>A0AAE3JCX6</accession>
<protein>
    <submittedName>
        <fullName evidence="5">BlaI/MecI/CopY family transcriptional regulator</fullName>
    </submittedName>
</protein>
<keyword evidence="4" id="KW-0804">Transcription</keyword>
<dbReference type="EMBL" id="JAJEQN010000011">
    <property type="protein sequence ID" value="MCC2221202.1"/>
    <property type="molecule type" value="Genomic_DNA"/>
</dbReference>
<dbReference type="SUPFAM" id="SSF46785">
    <property type="entry name" value="Winged helix' DNA-binding domain"/>
    <property type="match status" value="1"/>
</dbReference>
<comment type="similarity">
    <text evidence="1">Belongs to the BlaI transcriptional regulatory family.</text>
</comment>
<gene>
    <name evidence="5" type="ORF">LKD48_06005</name>
</gene>
<dbReference type="InterPro" id="IPR036388">
    <property type="entry name" value="WH-like_DNA-bd_sf"/>
</dbReference>